<accession>A0ACA9PLC4</accession>
<protein>
    <submittedName>
        <fullName evidence="1">8746_t:CDS:1</fullName>
    </submittedName>
</protein>
<gene>
    <name evidence="1" type="ORF">SCALOS_LOCUS10984</name>
</gene>
<name>A0ACA9PLC4_9GLOM</name>
<keyword evidence="2" id="KW-1185">Reference proteome</keyword>
<dbReference type="Proteomes" id="UP000789860">
    <property type="component" value="Unassembled WGS sequence"/>
</dbReference>
<comment type="caution">
    <text evidence="1">The sequence shown here is derived from an EMBL/GenBank/DDBJ whole genome shotgun (WGS) entry which is preliminary data.</text>
</comment>
<proteinExistence type="predicted"/>
<dbReference type="EMBL" id="CAJVPM010044446">
    <property type="protein sequence ID" value="CAG8714049.1"/>
    <property type="molecule type" value="Genomic_DNA"/>
</dbReference>
<evidence type="ECO:0000313" key="2">
    <source>
        <dbReference type="Proteomes" id="UP000789860"/>
    </source>
</evidence>
<organism evidence="1 2">
    <name type="scientific">Scutellospora calospora</name>
    <dbReference type="NCBI Taxonomy" id="85575"/>
    <lineage>
        <taxon>Eukaryota</taxon>
        <taxon>Fungi</taxon>
        <taxon>Fungi incertae sedis</taxon>
        <taxon>Mucoromycota</taxon>
        <taxon>Glomeromycotina</taxon>
        <taxon>Glomeromycetes</taxon>
        <taxon>Diversisporales</taxon>
        <taxon>Gigasporaceae</taxon>
        <taxon>Scutellospora</taxon>
    </lineage>
</organism>
<evidence type="ECO:0000313" key="1">
    <source>
        <dbReference type="EMBL" id="CAG8714049.1"/>
    </source>
</evidence>
<feature type="non-terminal residue" evidence="1">
    <location>
        <position position="1"/>
    </location>
</feature>
<reference evidence="1" key="1">
    <citation type="submission" date="2021-06" db="EMBL/GenBank/DDBJ databases">
        <authorList>
            <person name="Kallberg Y."/>
            <person name="Tangrot J."/>
            <person name="Rosling A."/>
        </authorList>
    </citation>
    <scope>NUCLEOTIDE SEQUENCE</scope>
    <source>
        <strain evidence="1">AU212A</strain>
    </source>
</reference>
<sequence>IDGKYDLNCDGTPILSLVVEDNVGYRTLIAFELSNKENNHTIRLAVKAV</sequence>